<accession>A0A4Q0YGE3</accession>
<dbReference type="RefSeq" id="WP_128979683.1">
    <property type="nucleotide sequence ID" value="NZ_PDKJ01000003.1"/>
</dbReference>
<evidence type="ECO:0000313" key="1">
    <source>
        <dbReference type="EMBL" id="RXJ69363.1"/>
    </source>
</evidence>
<comment type="caution">
    <text evidence="1">The sequence shown here is derived from an EMBL/GenBank/DDBJ whole genome shotgun (WGS) entry which is preliminary data.</text>
</comment>
<name>A0A4Q0YGE3_9BACT</name>
<protein>
    <submittedName>
        <fullName evidence="1">Uncharacterized protein</fullName>
    </submittedName>
</protein>
<gene>
    <name evidence="1" type="ORF">CRV08_05000</name>
</gene>
<evidence type="ECO:0000313" key="2">
    <source>
        <dbReference type="Proteomes" id="UP000290172"/>
    </source>
</evidence>
<reference evidence="1 2" key="1">
    <citation type="submission" date="2017-10" db="EMBL/GenBank/DDBJ databases">
        <title>Genomics of the genus Arcobacter.</title>
        <authorList>
            <person name="Perez-Cataluna A."/>
            <person name="Figueras M.J."/>
        </authorList>
    </citation>
    <scope>NUCLEOTIDE SEQUENCE [LARGE SCALE GENOMIC DNA]</scope>
    <source>
        <strain evidence="1 2">CECT 8993</strain>
    </source>
</reference>
<sequence>MATPIEFIRENELAWQPSFSGDLSGGTYGYRGALIIEAGKQISADRKLPPKIQAKQVIMITEGETIKFFACELDSFNDLAPMVEKYKAFFTNGLYLLYVTDLEKSGTFEYEGIKFTAFPLDESSVWNELLDLADLDKSDMKALKEQEEKIETLYDELSSADVEEVSKTYEEMLTFVGESSKQLMGAV</sequence>
<dbReference type="Proteomes" id="UP000290172">
    <property type="component" value="Unassembled WGS sequence"/>
</dbReference>
<dbReference type="EMBL" id="PDKJ01000003">
    <property type="protein sequence ID" value="RXJ69363.1"/>
    <property type="molecule type" value="Genomic_DNA"/>
</dbReference>
<organism evidence="1 2">
    <name type="scientific">Halarcobacter ebronensis</name>
    <dbReference type="NCBI Taxonomy" id="1462615"/>
    <lineage>
        <taxon>Bacteria</taxon>
        <taxon>Pseudomonadati</taxon>
        <taxon>Campylobacterota</taxon>
        <taxon>Epsilonproteobacteria</taxon>
        <taxon>Campylobacterales</taxon>
        <taxon>Arcobacteraceae</taxon>
        <taxon>Halarcobacter</taxon>
    </lineage>
</organism>
<dbReference type="AlphaFoldDB" id="A0A4Q0YGE3"/>
<proteinExistence type="predicted"/>